<dbReference type="STRING" id="44252.DJ90_225"/>
<gene>
    <name evidence="3" type="ORF">DJ90_225</name>
</gene>
<dbReference type="GeneID" id="77009276"/>
<dbReference type="Pfam" id="PF12760">
    <property type="entry name" value="Zn_ribbon_IS1595"/>
    <property type="match status" value="1"/>
</dbReference>
<dbReference type="RefSeq" id="WP_244927438.1">
    <property type="nucleotide sequence ID" value="NZ_JBDLZH010000005.1"/>
</dbReference>
<keyword evidence="4" id="KW-1185">Reference proteome</keyword>
<dbReference type="AlphaFoldDB" id="A0A090Z674"/>
<organism evidence="3 4">
    <name type="scientific">Paenibacillus macerans</name>
    <name type="common">Bacillus macerans</name>
    <dbReference type="NCBI Taxonomy" id="44252"/>
    <lineage>
        <taxon>Bacteria</taxon>
        <taxon>Bacillati</taxon>
        <taxon>Bacillota</taxon>
        <taxon>Bacilli</taxon>
        <taxon>Bacillales</taxon>
        <taxon>Paenibacillaceae</taxon>
        <taxon>Paenibacillus</taxon>
    </lineage>
</organism>
<evidence type="ECO:0000313" key="4">
    <source>
        <dbReference type="Proteomes" id="UP000029278"/>
    </source>
</evidence>
<feature type="domain" description="Transposase zinc-ribbon" evidence="2">
    <location>
        <begin position="18"/>
        <end position="64"/>
    </location>
</feature>
<evidence type="ECO:0000256" key="1">
    <source>
        <dbReference type="SAM" id="MobiDB-lite"/>
    </source>
</evidence>
<evidence type="ECO:0000259" key="2">
    <source>
        <dbReference type="Pfam" id="PF12760"/>
    </source>
</evidence>
<comment type="caution">
    <text evidence="3">The sequence shown here is derived from an EMBL/GenBank/DDBJ whole genome shotgun (WGS) entry which is preliminary data.</text>
</comment>
<sequence>MEANTGTELQPFSSRYNSEQDCMEALIAMKWPNGFVCPRCTYTRCSRLTSRHIPLFECGKCKHQTSPLVGTIFEGTHLPLVKWFQALELFLLEGGISALRLSKVIRVAYKTAWSVLHKIRHAVGEFDARELLSGDVKVNSDQYGRNPSRCQLSHPYASAVVAGCTVTESGEPEQVKIRLVPHKRGGEKRAGRPSRSNRVYWRACGCPYIGGTVVSSGLSAVCALAESGERGVGIAEEYVWSLGTEASASVSERVHRTPPAAPAKRTARSGRNDAAAVAANVCGDSGDSLPPADRAPTEPAPCGCGLIEVLERYKRFCKQTQAAARSRSFHFFLCLARFLPSQACFPSHKPVYDLKQV</sequence>
<reference evidence="3 4" key="1">
    <citation type="submission" date="2014-04" db="EMBL/GenBank/DDBJ databases">
        <authorList>
            <person name="Bishop-Lilly K.A."/>
            <person name="Broomall S.M."/>
            <person name="Chain P.S."/>
            <person name="Chertkov O."/>
            <person name="Coyne S.R."/>
            <person name="Daligault H.E."/>
            <person name="Davenport K.W."/>
            <person name="Erkkila T."/>
            <person name="Frey K.G."/>
            <person name="Gibbons H.S."/>
            <person name="Gu W."/>
            <person name="Jaissle J."/>
            <person name="Johnson S.L."/>
            <person name="Koroleva G.I."/>
            <person name="Ladner J.T."/>
            <person name="Lo C.-C."/>
            <person name="Minogue T.D."/>
            <person name="Munk C."/>
            <person name="Palacios G.F."/>
            <person name="Redden C.L."/>
            <person name="Rosenzweig C.N."/>
            <person name="Scholz M.B."/>
            <person name="Teshima H."/>
            <person name="Xu Y."/>
        </authorList>
    </citation>
    <scope>NUCLEOTIDE SEQUENCE [LARGE SCALE GENOMIC DNA]</scope>
    <source>
        <strain evidence="3 4">8244</strain>
    </source>
</reference>
<dbReference type="PATRIC" id="fig|44252.3.peg.4493"/>
<dbReference type="InterPro" id="IPR024442">
    <property type="entry name" value="Transposase_Zn_ribbon"/>
</dbReference>
<dbReference type="Proteomes" id="UP000029278">
    <property type="component" value="Unassembled WGS sequence"/>
</dbReference>
<dbReference type="EMBL" id="JMQA01000038">
    <property type="protein sequence ID" value="KFN05863.1"/>
    <property type="molecule type" value="Genomic_DNA"/>
</dbReference>
<name>A0A090Z674_PAEMA</name>
<accession>A0A090Z674</accession>
<feature type="region of interest" description="Disordered" evidence="1">
    <location>
        <begin position="250"/>
        <end position="271"/>
    </location>
</feature>
<evidence type="ECO:0000313" key="3">
    <source>
        <dbReference type="EMBL" id="KFN05863.1"/>
    </source>
</evidence>
<dbReference type="HOGENOM" id="CLU_775774_0_0_9"/>
<protein>
    <submittedName>
        <fullName evidence="3">Transposase zinc-ribbon domain protein</fullName>
    </submittedName>
</protein>
<proteinExistence type="predicted"/>